<accession>A0A8H7VYG4</accession>
<dbReference type="EMBL" id="JAEPRE010000135">
    <property type="protein sequence ID" value="KAG2231789.1"/>
    <property type="molecule type" value="Genomic_DNA"/>
</dbReference>
<protein>
    <submittedName>
        <fullName evidence="2">Uncharacterized protein</fullName>
    </submittedName>
</protein>
<proteinExistence type="predicted"/>
<evidence type="ECO:0000313" key="2">
    <source>
        <dbReference type="EMBL" id="KAG2231789.1"/>
    </source>
</evidence>
<dbReference type="OrthoDB" id="2289558at2759"/>
<feature type="region of interest" description="Disordered" evidence="1">
    <location>
        <begin position="1"/>
        <end position="71"/>
    </location>
</feature>
<feature type="compositionally biased region" description="Low complexity" evidence="1">
    <location>
        <begin position="27"/>
        <end position="71"/>
    </location>
</feature>
<sequence length="143" mass="15005">MSDLPPPPAPKPAKMPPMSEADKQKFGMSSAPGPSSMPAAGPMMSSPMMASPMMSSPMMSSPMMGSPMMGGSTSVGMGPNLVFNFGQQPGMCMVAPVACCDGGKEEEKPPAAPQYVQGNPTWYRPRMPVKKGQKMKDSPCTIM</sequence>
<dbReference type="Proteomes" id="UP000613177">
    <property type="component" value="Unassembled WGS sequence"/>
</dbReference>
<comment type="caution">
    <text evidence="2">The sequence shown here is derived from an EMBL/GenBank/DDBJ whole genome shotgun (WGS) entry which is preliminary data.</text>
</comment>
<keyword evidence="3" id="KW-1185">Reference proteome</keyword>
<evidence type="ECO:0000313" key="3">
    <source>
        <dbReference type="Proteomes" id="UP000613177"/>
    </source>
</evidence>
<feature type="compositionally biased region" description="Pro residues" evidence="1">
    <location>
        <begin position="1"/>
        <end position="15"/>
    </location>
</feature>
<organism evidence="2 3">
    <name type="scientific">Thamnidium elegans</name>
    <dbReference type="NCBI Taxonomy" id="101142"/>
    <lineage>
        <taxon>Eukaryota</taxon>
        <taxon>Fungi</taxon>
        <taxon>Fungi incertae sedis</taxon>
        <taxon>Mucoromycota</taxon>
        <taxon>Mucoromycotina</taxon>
        <taxon>Mucoromycetes</taxon>
        <taxon>Mucorales</taxon>
        <taxon>Mucorineae</taxon>
        <taxon>Mucoraceae</taxon>
        <taxon>Thamnidium</taxon>
    </lineage>
</organism>
<dbReference type="AlphaFoldDB" id="A0A8H7VYG4"/>
<evidence type="ECO:0000256" key="1">
    <source>
        <dbReference type="SAM" id="MobiDB-lite"/>
    </source>
</evidence>
<name>A0A8H7VYG4_9FUNG</name>
<gene>
    <name evidence="2" type="ORF">INT48_005444</name>
</gene>
<reference evidence="2" key="1">
    <citation type="submission" date="2021-01" db="EMBL/GenBank/DDBJ databases">
        <title>Metabolic potential, ecology and presence of endohyphal bacteria is reflected in genomic diversity of Mucoromycotina.</title>
        <authorList>
            <person name="Muszewska A."/>
            <person name="Okrasinska A."/>
            <person name="Steczkiewicz K."/>
            <person name="Drgas O."/>
            <person name="Orlowska M."/>
            <person name="Perlinska-Lenart U."/>
            <person name="Aleksandrzak-Piekarczyk T."/>
            <person name="Szatraj K."/>
            <person name="Zielenkiewicz U."/>
            <person name="Pilsyk S."/>
            <person name="Malc E."/>
            <person name="Mieczkowski P."/>
            <person name="Kruszewska J.S."/>
            <person name="Biernat P."/>
            <person name="Pawlowska J."/>
        </authorList>
    </citation>
    <scope>NUCLEOTIDE SEQUENCE</scope>
    <source>
        <strain evidence="2">WA0000018081</strain>
    </source>
</reference>